<dbReference type="GO" id="GO:0009253">
    <property type="term" value="P:peptidoglycan catabolic process"/>
    <property type="evidence" value="ECO:0007669"/>
    <property type="project" value="InterPro"/>
</dbReference>
<dbReference type="InterPro" id="IPR002502">
    <property type="entry name" value="Amidase_domain"/>
</dbReference>
<gene>
    <name evidence="2" type="ORF">CWD77_02035</name>
</gene>
<dbReference type="AlphaFoldDB" id="A0A2N0VJ99"/>
<dbReference type="RefSeq" id="WP_101071560.1">
    <property type="nucleotide sequence ID" value="NZ_PISP01000001.1"/>
</dbReference>
<protein>
    <recommendedName>
        <fullName evidence="1">N-acetylmuramoyl-L-alanine amidase domain-containing protein</fullName>
    </recommendedName>
</protein>
<dbReference type="SUPFAM" id="SSF55846">
    <property type="entry name" value="N-acetylmuramoyl-L-alanine amidase-like"/>
    <property type="match status" value="1"/>
</dbReference>
<dbReference type="EMBL" id="PISP01000001">
    <property type="protein sequence ID" value="PKD44270.1"/>
    <property type="molecule type" value="Genomic_DNA"/>
</dbReference>
<reference evidence="2 3" key="1">
    <citation type="submission" date="2017-11" db="EMBL/GenBank/DDBJ databases">
        <title>Rhodohalobacter 15182 sp. nov., isolated from a salt lake.</title>
        <authorList>
            <person name="Han S."/>
        </authorList>
    </citation>
    <scope>NUCLEOTIDE SEQUENCE [LARGE SCALE GENOMIC DNA]</scope>
    <source>
        <strain evidence="2 3">15182</strain>
    </source>
</reference>
<dbReference type="InterPro" id="IPR036505">
    <property type="entry name" value="Amidase/PGRP_sf"/>
</dbReference>
<organism evidence="2 3">
    <name type="scientific">Rhodohalobacter barkolensis</name>
    <dbReference type="NCBI Taxonomy" id="2053187"/>
    <lineage>
        <taxon>Bacteria</taxon>
        <taxon>Pseudomonadati</taxon>
        <taxon>Balneolota</taxon>
        <taxon>Balneolia</taxon>
        <taxon>Balneolales</taxon>
        <taxon>Balneolaceae</taxon>
        <taxon>Rhodohalobacter</taxon>
    </lineage>
</organism>
<name>A0A2N0VJ99_9BACT</name>
<sequence>MALDIKRDFLLPESEFFTVKDEKSGICIHHTVGGSVKSTYNWWLQDSQMVGTAYMIGRDGTLYQMFDPENWAWQFGLPWEYEEKIAFEKRFIGIELASEGGIMEKDGVYYCFDRVSPKTVKSADEIFDAGMDYRGYRIFDRYEPEQISSLIVLINTLCDRFNIPRRVPSEPLNYYGQKLKDFRGIIGHAMVRKDKSDPAPMPALWERLREECNLDFVNPEEIHPAEKTKKMSESEIDNLFEENAKELNKMNVSAGSMVKGLIQELERDNRGTYIRLRDAVKNGHQISYDFVEGNKSLVKKIGTALGFKKVTDNKLEVRNG</sequence>
<evidence type="ECO:0000313" key="3">
    <source>
        <dbReference type="Proteomes" id="UP000233398"/>
    </source>
</evidence>
<dbReference type="OrthoDB" id="1523598at2"/>
<keyword evidence="3" id="KW-1185">Reference proteome</keyword>
<proteinExistence type="predicted"/>
<dbReference type="CDD" id="cd06583">
    <property type="entry name" value="PGRP"/>
    <property type="match status" value="1"/>
</dbReference>
<dbReference type="Proteomes" id="UP000233398">
    <property type="component" value="Unassembled WGS sequence"/>
</dbReference>
<evidence type="ECO:0000259" key="1">
    <source>
        <dbReference type="Pfam" id="PF01510"/>
    </source>
</evidence>
<dbReference type="Pfam" id="PF01510">
    <property type="entry name" value="Amidase_2"/>
    <property type="match status" value="1"/>
</dbReference>
<comment type="caution">
    <text evidence="2">The sequence shown here is derived from an EMBL/GenBank/DDBJ whole genome shotgun (WGS) entry which is preliminary data.</text>
</comment>
<dbReference type="Gene3D" id="3.40.80.10">
    <property type="entry name" value="Peptidoglycan recognition protein-like"/>
    <property type="match status" value="1"/>
</dbReference>
<evidence type="ECO:0000313" key="2">
    <source>
        <dbReference type="EMBL" id="PKD44270.1"/>
    </source>
</evidence>
<feature type="domain" description="N-acetylmuramoyl-L-alanine amidase" evidence="1">
    <location>
        <begin position="24"/>
        <end position="200"/>
    </location>
</feature>
<dbReference type="GO" id="GO:0008745">
    <property type="term" value="F:N-acetylmuramoyl-L-alanine amidase activity"/>
    <property type="evidence" value="ECO:0007669"/>
    <property type="project" value="InterPro"/>
</dbReference>
<accession>A0A2N0VJ99</accession>